<dbReference type="EMBL" id="BAAAMY010000001">
    <property type="protein sequence ID" value="GAA1905083.1"/>
    <property type="molecule type" value="Genomic_DNA"/>
</dbReference>
<organism evidence="3 4">
    <name type="scientific">Nocardioides lentus</name>
    <dbReference type="NCBI Taxonomy" id="338077"/>
    <lineage>
        <taxon>Bacteria</taxon>
        <taxon>Bacillati</taxon>
        <taxon>Actinomycetota</taxon>
        <taxon>Actinomycetes</taxon>
        <taxon>Propionibacteriales</taxon>
        <taxon>Nocardioidaceae</taxon>
        <taxon>Nocardioides</taxon>
    </lineage>
</organism>
<evidence type="ECO:0000313" key="3">
    <source>
        <dbReference type="EMBL" id="GAA1905083.1"/>
    </source>
</evidence>
<gene>
    <name evidence="3" type="ORF">GCM10009737_02300</name>
</gene>
<accession>A0ABP5ABH7</accession>
<dbReference type="CDD" id="cd06974">
    <property type="entry name" value="TerD_like"/>
    <property type="match status" value="1"/>
</dbReference>
<sequence>MVHRLRRGENTSLTALAPDASRVSVGVGWELDVVAGTLDADVFAVLLGADGQVLSDGHLVFYNNDASPEGAVRLSGEIEGGEPGSDRQRLVVDLAGAPPEVERILVALAVYGVGEAAEEPRTLRDVRDLYLRVLADPAEGTVDAGTGPADGTELVRYDIELATTIENALVLGEVYRLGEEWKVVATAQGYASGLRGVATDFGVHV</sequence>
<evidence type="ECO:0000256" key="1">
    <source>
        <dbReference type="ARBA" id="ARBA00008775"/>
    </source>
</evidence>
<keyword evidence="4" id="KW-1185">Reference proteome</keyword>
<dbReference type="InterPro" id="IPR051324">
    <property type="entry name" value="Stress/Tellurium_Resist"/>
</dbReference>
<dbReference type="InterPro" id="IPR003325">
    <property type="entry name" value="TerD"/>
</dbReference>
<protein>
    <submittedName>
        <fullName evidence="3">TerD family protein</fullName>
    </submittedName>
</protein>
<dbReference type="PANTHER" id="PTHR32097">
    <property type="entry name" value="CAMP-BINDING PROTEIN 1-RELATED"/>
    <property type="match status" value="1"/>
</dbReference>
<dbReference type="Proteomes" id="UP001501612">
    <property type="component" value="Unassembled WGS sequence"/>
</dbReference>
<name>A0ABP5ABH7_9ACTN</name>
<dbReference type="PANTHER" id="PTHR32097:SF4">
    <property type="entry name" value="GENERAL STRESS PROTEIN 16U"/>
    <property type="match status" value="1"/>
</dbReference>
<comment type="similarity">
    <text evidence="1">Belongs to the CAPAB/TerDEXZ family.</text>
</comment>
<dbReference type="Gene3D" id="2.60.60.30">
    <property type="entry name" value="sav2460 like domains"/>
    <property type="match status" value="1"/>
</dbReference>
<dbReference type="RefSeq" id="WP_344002511.1">
    <property type="nucleotide sequence ID" value="NZ_BAAAMY010000001.1"/>
</dbReference>
<reference evidence="4" key="1">
    <citation type="journal article" date="2019" name="Int. J. Syst. Evol. Microbiol.">
        <title>The Global Catalogue of Microorganisms (GCM) 10K type strain sequencing project: providing services to taxonomists for standard genome sequencing and annotation.</title>
        <authorList>
            <consortium name="The Broad Institute Genomics Platform"/>
            <consortium name="The Broad Institute Genome Sequencing Center for Infectious Disease"/>
            <person name="Wu L."/>
            <person name="Ma J."/>
        </authorList>
    </citation>
    <scope>NUCLEOTIDE SEQUENCE [LARGE SCALE GENOMIC DNA]</scope>
    <source>
        <strain evidence="4">JCM 14046</strain>
    </source>
</reference>
<evidence type="ECO:0000313" key="4">
    <source>
        <dbReference type="Proteomes" id="UP001501612"/>
    </source>
</evidence>
<proteinExistence type="inferred from homology"/>
<dbReference type="Pfam" id="PF02342">
    <property type="entry name" value="TerD"/>
    <property type="match status" value="1"/>
</dbReference>
<feature type="domain" description="TerD" evidence="2">
    <location>
        <begin position="1"/>
        <end position="201"/>
    </location>
</feature>
<evidence type="ECO:0000259" key="2">
    <source>
        <dbReference type="Pfam" id="PF02342"/>
    </source>
</evidence>
<comment type="caution">
    <text evidence="3">The sequence shown here is derived from an EMBL/GenBank/DDBJ whole genome shotgun (WGS) entry which is preliminary data.</text>
</comment>